<sequence length="465" mass="49286">MPSPPLKAPGRARQKRFALAVLACSATLAPGAQSFAQSPDTGSTPDVAAPPAFASDNGSGRLGQADSTVEGRVNAPEGPADGAGSANRDDGEATGIRFGSFVLKPSLTTSLKSQKTTSGSETDKRSFVETGIRGTMTSDWSRHELSIVGEGLWQKNISGDIATDPGAKIDGDLRLDLSNDTIAHITGGYELGREDNTDPNAVSGASAQSDVMTLRGGASVQRDLGRIRGLIGLDVDRTTYSDVTLSNGSKLDLSDRDRNTATLRGRIGYELSPALIPYLQASVGKTIYDRETDFDGYRRSSSSYALRSGLELDLGEKLRGELGVGYENVSYDDARLTSIGALTLDGKATWSPQRGTDVTAGLSTSVEDSTAPGESGGVVYRFNSEVAHELRADLVARLSGATTWRRYPSGSLIANATTYEVGAGMTYKINRYLELNGTVDYEWTRRDDGSRSSDLTAGVGLTLRR</sequence>
<feature type="chain" id="PRO_5030836001" description="Outer membrane beta-barrel protein" evidence="2">
    <location>
        <begin position="37"/>
        <end position="465"/>
    </location>
</feature>
<dbReference type="InterPro" id="IPR018759">
    <property type="entry name" value="BBP2_2"/>
</dbReference>
<evidence type="ECO:0000313" key="3">
    <source>
        <dbReference type="EMBL" id="MBB4102080.1"/>
    </source>
</evidence>
<dbReference type="Proteomes" id="UP000584824">
    <property type="component" value="Unassembled WGS sequence"/>
</dbReference>
<dbReference type="Pfam" id="PF10082">
    <property type="entry name" value="BBP2_2"/>
    <property type="match status" value="1"/>
</dbReference>
<feature type="signal peptide" evidence="2">
    <location>
        <begin position="1"/>
        <end position="36"/>
    </location>
</feature>
<dbReference type="EMBL" id="JACIDU010000002">
    <property type="protein sequence ID" value="MBB4102080.1"/>
    <property type="molecule type" value="Genomic_DNA"/>
</dbReference>
<protein>
    <recommendedName>
        <fullName evidence="5">Outer membrane beta-barrel protein</fullName>
    </recommendedName>
</protein>
<feature type="region of interest" description="Disordered" evidence="1">
    <location>
        <begin position="32"/>
        <end position="91"/>
    </location>
</feature>
<proteinExistence type="predicted"/>
<evidence type="ECO:0000256" key="1">
    <source>
        <dbReference type="SAM" id="MobiDB-lite"/>
    </source>
</evidence>
<dbReference type="RefSeq" id="WP_183789271.1">
    <property type="nucleotide sequence ID" value="NZ_JACIDU010000002.1"/>
</dbReference>
<dbReference type="AlphaFoldDB" id="A0A7W6K0X2"/>
<organism evidence="3 4">
    <name type="scientific">Allorhizobium borbori</name>
    <dbReference type="NCBI Taxonomy" id="485907"/>
    <lineage>
        <taxon>Bacteria</taxon>
        <taxon>Pseudomonadati</taxon>
        <taxon>Pseudomonadota</taxon>
        <taxon>Alphaproteobacteria</taxon>
        <taxon>Hyphomicrobiales</taxon>
        <taxon>Rhizobiaceae</taxon>
        <taxon>Rhizobium/Agrobacterium group</taxon>
        <taxon>Allorhizobium</taxon>
    </lineage>
</organism>
<reference evidence="3 4" key="1">
    <citation type="submission" date="2020-08" db="EMBL/GenBank/DDBJ databases">
        <title>Genomic Encyclopedia of Type Strains, Phase IV (KMG-IV): sequencing the most valuable type-strain genomes for metagenomic binning, comparative biology and taxonomic classification.</title>
        <authorList>
            <person name="Goeker M."/>
        </authorList>
    </citation>
    <scope>NUCLEOTIDE SEQUENCE [LARGE SCALE GENOMIC DNA]</scope>
    <source>
        <strain evidence="3 4">DSM 26385</strain>
    </source>
</reference>
<evidence type="ECO:0000256" key="2">
    <source>
        <dbReference type="SAM" id="SignalP"/>
    </source>
</evidence>
<dbReference type="SUPFAM" id="SSF103515">
    <property type="entry name" value="Autotransporter"/>
    <property type="match status" value="1"/>
</dbReference>
<keyword evidence="2" id="KW-0732">Signal</keyword>
<feature type="compositionally biased region" description="Polar residues" evidence="1">
    <location>
        <begin position="34"/>
        <end position="44"/>
    </location>
</feature>
<comment type="caution">
    <text evidence="3">The sequence shown here is derived from an EMBL/GenBank/DDBJ whole genome shotgun (WGS) entry which is preliminary data.</text>
</comment>
<keyword evidence="4" id="KW-1185">Reference proteome</keyword>
<name>A0A7W6K0X2_9HYPH</name>
<gene>
    <name evidence="3" type="ORF">GGQ66_000608</name>
</gene>
<evidence type="ECO:0008006" key="5">
    <source>
        <dbReference type="Google" id="ProtNLM"/>
    </source>
</evidence>
<accession>A0A7W6K0X2</accession>
<evidence type="ECO:0000313" key="4">
    <source>
        <dbReference type="Proteomes" id="UP000584824"/>
    </source>
</evidence>
<dbReference type="InterPro" id="IPR036709">
    <property type="entry name" value="Autotransporte_beta_dom_sf"/>
</dbReference>